<sequence length="110" mass="11553">MDSDTTVNRAEQLADEQKSAGASRLDDVARAVHGAADELSGEMPQAADFVHAAASRLEQGAGLLRDKSPQELVGHINDFGRRDPLALFGGALVAGFALSRLLKSAAQPTR</sequence>
<accession>A0A212Q5C6</accession>
<reference evidence="3" key="1">
    <citation type="submission" date="2017-06" db="EMBL/GenBank/DDBJ databases">
        <authorList>
            <person name="Varghese N."/>
            <person name="Submissions S."/>
        </authorList>
    </citation>
    <scope>NUCLEOTIDE SEQUENCE [LARGE SCALE GENOMIC DNA]</scope>
    <source>
        <strain evidence="3">DSM 137</strain>
    </source>
</reference>
<feature type="region of interest" description="Disordered" evidence="1">
    <location>
        <begin position="1"/>
        <end position="26"/>
    </location>
</feature>
<name>A0A212Q5C6_RHOAC</name>
<protein>
    <submittedName>
        <fullName evidence="2">Uncharacterized protein</fullName>
    </submittedName>
</protein>
<dbReference type="Proteomes" id="UP000198418">
    <property type="component" value="Unassembled WGS sequence"/>
</dbReference>
<dbReference type="RefSeq" id="WP_088518880.1">
    <property type="nucleotide sequence ID" value="NZ_FYDG01000001.1"/>
</dbReference>
<dbReference type="OrthoDB" id="8255001at2"/>
<evidence type="ECO:0000313" key="2">
    <source>
        <dbReference type="EMBL" id="SNB54543.1"/>
    </source>
</evidence>
<keyword evidence="3" id="KW-1185">Reference proteome</keyword>
<dbReference type="AlphaFoldDB" id="A0A212Q5C6"/>
<gene>
    <name evidence="2" type="ORF">SAMN06265338_101400</name>
</gene>
<evidence type="ECO:0000256" key="1">
    <source>
        <dbReference type="SAM" id="MobiDB-lite"/>
    </source>
</evidence>
<proteinExistence type="predicted"/>
<evidence type="ECO:0000313" key="3">
    <source>
        <dbReference type="Proteomes" id="UP000198418"/>
    </source>
</evidence>
<organism evidence="2 3">
    <name type="scientific">Rhodoblastus acidophilus</name>
    <name type="common">Rhodopseudomonas acidophila</name>
    <dbReference type="NCBI Taxonomy" id="1074"/>
    <lineage>
        <taxon>Bacteria</taxon>
        <taxon>Pseudomonadati</taxon>
        <taxon>Pseudomonadota</taxon>
        <taxon>Alphaproteobacteria</taxon>
        <taxon>Hyphomicrobiales</taxon>
        <taxon>Rhodoblastaceae</taxon>
        <taxon>Rhodoblastus</taxon>
    </lineage>
</organism>
<dbReference type="EMBL" id="FYDG01000001">
    <property type="protein sequence ID" value="SNB54543.1"/>
    <property type="molecule type" value="Genomic_DNA"/>
</dbReference>